<dbReference type="InterPro" id="IPR013783">
    <property type="entry name" value="Ig-like_fold"/>
</dbReference>
<evidence type="ECO:0000256" key="5">
    <source>
        <dbReference type="ARBA" id="ARBA00023319"/>
    </source>
</evidence>
<evidence type="ECO:0000256" key="3">
    <source>
        <dbReference type="ARBA" id="ARBA00023157"/>
    </source>
</evidence>
<evidence type="ECO:0000259" key="7">
    <source>
        <dbReference type="PROSITE" id="PS50835"/>
    </source>
</evidence>
<gene>
    <name evidence="8" type="ORF">KUTeg_001216</name>
</gene>
<feature type="transmembrane region" description="Helical" evidence="6">
    <location>
        <begin position="413"/>
        <end position="436"/>
    </location>
</feature>
<proteinExistence type="predicted"/>
<protein>
    <recommendedName>
        <fullName evidence="7">Ig-like domain-containing protein</fullName>
    </recommendedName>
</protein>
<comment type="subcellular location">
    <subcellularLocation>
        <location evidence="1">Membrane</location>
        <topology evidence="1">Single-pass type I membrane protein</topology>
    </subcellularLocation>
</comment>
<keyword evidence="6" id="KW-0812">Transmembrane</keyword>
<keyword evidence="5" id="KW-0393">Immunoglobulin domain</keyword>
<dbReference type="SMART" id="SM00409">
    <property type="entry name" value="IG"/>
    <property type="match status" value="2"/>
</dbReference>
<dbReference type="SUPFAM" id="SSF48726">
    <property type="entry name" value="Immunoglobulin"/>
    <property type="match status" value="2"/>
</dbReference>
<dbReference type="EMBL" id="JARBDR010000117">
    <property type="protein sequence ID" value="KAJ8321233.1"/>
    <property type="molecule type" value="Genomic_DNA"/>
</dbReference>
<evidence type="ECO:0000313" key="8">
    <source>
        <dbReference type="EMBL" id="KAJ8321233.1"/>
    </source>
</evidence>
<organism evidence="8 9">
    <name type="scientific">Tegillarca granosa</name>
    <name type="common">Malaysian cockle</name>
    <name type="synonym">Anadara granosa</name>
    <dbReference type="NCBI Taxonomy" id="220873"/>
    <lineage>
        <taxon>Eukaryota</taxon>
        <taxon>Metazoa</taxon>
        <taxon>Spiralia</taxon>
        <taxon>Lophotrochozoa</taxon>
        <taxon>Mollusca</taxon>
        <taxon>Bivalvia</taxon>
        <taxon>Autobranchia</taxon>
        <taxon>Pteriomorphia</taxon>
        <taxon>Arcoida</taxon>
        <taxon>Arcoidea</taxon>
        <taxon>Arcidae</taxon>
        <taxon>Tegillarca</taxon>
    </lineage>
</organism>
<name>A0ABQ9FVG9_TEGGR</name>
<keyword evidence="9" id="KW-1185">Reference proteome</keyword>
<accession>A0ABQ9FVG9</accession>
<evidence type="ECO:0000256" key="6">
    <source>
        <dbReference type="SAM" id="Phobius"/>
    </source>
</evidence>
<dbReference type="InterPro" id="IPR007110">
    <property type="entry name" value="Ig-like_dom"/>
</dbReference>
<dbReference type="InterPro" id="IPR051275">
    <property type="entry name" value="Cell_adhesion_signaling"/>
</dbReference>
<dbReference type="InterPro" id="IPR003599">
    <property type="entry name" value="Ig_sub"/>
</dbReference>
<keyword evidence="4" id="KW-0325">Glycoprotein</keyword>
<dbReference type="Gene3D" id="2.60.40.10">
    <property type="entry name" value="Immunoglobulins"/>
    <property type="match status" value="2"/>
</dbReference>
<reference evidence="8 9" key="1">
    <citation type="submission" date="2022-12" db="EMBL/GenBank/DDBJ databases">
        <title>Chromosome-level genome of Tegillarca granosa.</title>
        <authorList>
            <person name="Kim J."/>
        </authorList>
    </citation>
    <scope>NUCLEOTIDE SEQUENCE [LARGE SCALE GENOMIC DNA]</scope>
    <source>
        <strain evidence="8">Teg-2019</strain>
        <tissue evidence="8">Adductor muscle</tissue>
    </source>
</reference>
<keyword evidence="3" id="KW-1015">Disulfide bond</keyword>
<evidence type="ECO:0000256" key="2">
    <source>
        <dbReference type="ARBA" id="ARBA00023136"/>
    </source>
</evidence>
<dbReference type="Proteomes" id="UP001217089">
    <property type="component" value="Unassembled WGS sequence"/>
</dbReference>
<sequence>MNNVVIQVTCTLNGNYGDILYFCTGVSSQSVSITDDTVYIMDNALGQVICTLYGNCNAIVWILSSIQAPVATAFVEFSCSNATSGYYQTCDYQNHQYTLYFTGSTNLHGQTIRCSGEGCSPQQTVSDTVTISIIDGPDQVMLSPSSLEYIVNETYQIGPIKCSATCKPPCNYKWIIPNQDVIEGDTLMINSTQRTQSGTYKCQAYNTVGTQNSSDISIIVHYAAAVTRLEINNGNNFTIPENSTKTITCLGEGLPQPSITLRYISNSSIIKSVIGLRLDFTFPLARCEDTGIYKCQPRLGQKSLQHIFFLRSGESLNITVQYVAYPRPTFHWFKKVSGGSSVQITDDQQDVQIKNYVVNTYTFVTELIRTNLQEDGFGTYILRSSNIIGTSENVFTVRSLADPIIEASSNTGVIAGVTLAAVVALITIVVGVIFLLRRYQSAKGVKDIKDVQVDDRIPRQEEDVGKRNETNVYNDIVTEDANEIDSTTDKYTLSYETLQTPNDQQTYEQIKMEGKTTTTITERNMYVNTETC</sequence>
<dbReference type="PANTHER" id="PTHR11640:SF31">
    <property type="entry name" value="IRREGULAR CHIASM C-ROUGHEST PROTEIN-RELATED"/>
    <property type="match status" value="1"/>
</dbReference>
<evidence type="ECO:0000256" key="4">
    <source>
        <dbReference type="ARBA" id="ARBA00023180"/>
    </source>
</evidence>
<feature type="domain" description="Ig-like" evidence="7">
    <location>
        <begin position="137"/>
        <end position="217"/>
    </location>
</feature>
<evidence type="ECO:0000313" key="9">
    <source>
        <dbReference type="Proteomes" id="UP001217089"/>
    </source>
</evidence>
<dbReference type="Pfam" id="PF13895">
    <property type="entry name" value="Ig_2"/>
    <property type="match status" value="1"/>
</dbReference>
<comment type="caution">
    <text evidence="8">The sequence shown here is derived from an EMBL/GenBank/DDBJ whole genome shotgun (WGS) entry which is preliminary data.</text>
</comment>
<evidence type="ECO:0000256" key="1">
    <source>
        <dbReference type="ARBA" id="ARBA00004479"/>
    </source>
</evidence>
<feature type="domain" description="Ig-like" evidence="7">
    <location>
        <begin position="224"/>
        <end position="305"/>
    </location>
</feature>
<dbReference type="PANTHER" id="PTHR11640">
    <property type="entry name" value="NEPHRIN"/>
    <property type="match status" value="1"/>
</dbReference>
<keyword evidence="6" id="KW-1133">Transmembrane helix</keyword>
<dbReference type="PROSITE" id="PS50835">
    <property type="entry name" value="IG_LIKE"/>
    <property type="match status" value="2"/>
</dbReference>
<dbReference type="InterPro" id="IPR036179">
    <property type="entry name" value="Ig-like_dom_sf"/>
</dbReference>
<keyword evidence="2 6" id="KW-0472">Membrane</keyword>